<sequence>MGRAVRFDQTVGRNIPNNFLYYGVKPGVGAAADFPACTPASAPNAPFVYTPTRADIGIITVSELAAADNTLTPPRGSTYYTRTFRVYDNAPPTFTVAPCPGSNALVTITDATYDSYTVQAGTGAVLTIAAGQPKANSIPLNGATSITVRGFYTAPNLCESQPSTQTVPALAAPQTPLLSSFTLQAPLPSGAATLAVGQLPAGYTYTLQRTDASAPGGYATVASVPAGSTSFALATVTNSGYRLLRTDPCNGPTDASEQLYPISLSGNSTQNRNQLLFSDGGAPGTTYTVTRDDIPFTAFTVIPGGLEDATGTCKTRYRYRVTATYPRGGKSVSNEINILTQSNLPPPQPKLLASFNVRNVVELTPLLTPSTLPAGSTLYYRKASGGGTPTDLATTTTARPARDSTALADLRAAPPCYSLRQTDVCENPSPESATTCPALLSASPADADGSTAVLSWTPFTGPDPSQPATYVLLRLDSDNNVLPGSVTVTGNTYTDLTPPTDRQALRYRLQISGAGLPAGMYSYSNIATVTRQLFLTIPTAFTPNGDGLNDVLEVKGKYLNNYNFVVVDRNGQEVFRGTKRADVWDGTIRGHAPAMGSYVWRFSQNNEDGSPFTATGTVNILK</sequence>
<proteinExistence type="predicted"/>
<dbReference type="AlphaFoldDB" id="A0A931FLA5"/>
<dbReference type="Pfam" id="PF13585">
    <property type="entry name" value="CHU_C"/>
    <property type="match status" value="1"/>
</dbReference>
<gene>
    <name evidence="1" type="ORF">I2I01_20140</name>
</gene>
<accession>A0A931FLA5</accession>
<keyword evidence="2" id="KW-1185">Reference proteome</keyword>
<protein>
    <submittedName>
        <fullName evidence="1">Gliding motility-associated C-terminal domain-containing protein</fullName>
    </submittedName>
</protein>
<dbReference type="InterPro" id="IPR026341">
    <property type="entry name" value="T9SS_type_B"/>
</dbReference>
<dbReference type="EMBL" id="JADQDP010000005">
    <property type="protein sequence ID" value="MBF9143968.1"/>
    <property type="molecule type" value="Genomic_DNA"/>
</dbReference>
<name>A0A931FLA5_9BACT</name>
<organism evidence="1 2">
    <name type="scientific">Hymenobacter properus</name>
    <dbReference type="NCBI Taxonomy" id="2791026"/>
    <lineage>
        <taxon>Bacteria</taxon>
        <taxon>Pseudomonadati</taxon>
        <taxon>Bacteroidota</taxon>
        <taxon>Cytophagia</taxon>
        <taxon>Cytophagales</taxon>
        <taxon>Hymenobacteraceae</taxon>
        <taxon>Hymenobacter</taxon>
    </lineage>
</organism>
<evidence type="ECO:0000313" key="1">
    <source>
        <dbReference type="EMBL" id="MBF9143968.1"/>
    </source>
</evidence>
<evidence type="ECO:0000313" key="2">
    <source>
        <dbReference type="Proteomes" id="UP000645610"/>
    </source>
</evidence>
<reference evidence="1 2" key="1">
    <citation type="submission" date="2020-11" db="EMBL/GenBank/DDBJ databases">
        <authorList>
            <person name="Kim M.K."/>
        </authorList>
    </citation>
    <scope>NUCLEOTIDE SEQUENCE [LARGE SCALE GENOMIC DNA]</scope>
    <source>
        <strain evidence="1 2">BT439</strain>
    </source>
</reference>
<dbReference type="Proteomes" id="UP000645610">
    <property type="component" value="Unassembled WGS sequence"/>
</dbReference>
<comment type="caution">
    <text evidence="1">The sequence shown here is derived from an EMBL/GenBank/DDBJ whole genome shotgun (WGS) entry which is preliminary data.</text>
</comment>
<dbReference type="NCBIfam" id="TIGR04131">
    <property type="entry name" value="Bac_Flav_CTERM"/>
    <property type="match status" value="1"/>
</dbReference>
<dbReference type="RefSeq" id="WP_196288322.1">
    <property type="nucleotide sequence ID" value="NZ_JADQDP010000005.1"/>
</dbReference>